<dbReference type="EMBL" id="BAAFGK010000005">
    <property type="protein sequence ID" value="GAB0058422.1"/>
    <property type="molecule type" value="Genomic_DNA"/>
</dbReference>
<dbReference type="SUPFAM" id="SSF103647">
    <property type="entry name" value="TSP type-3 repeat"/>
    <property type="match status" value="1"/>
</dbReference>
<keyword evidence="6" id="KW-0479">Metal-binding</keyword>
<evidence type="ECO:0000256" key="8">
    <source>
        <dbReference type="ARBA" id="ARBA00022801"/>
    </source>
</evidence>
<dbReference type="InterPro" id="IPR027268">
    <property type="entry name" value="Peptidase_M4/M1_CTD_sf"/>
</dbReference>
<feature type="region of interest" description="Disordered" evidence="13">
    <location>
        <begin position="28"/>
        <end position="54"/>
    </location>
</feature>
<evidence type="ECO:0000256" key="7">
    <source>
        <dbReference type="ARBA" id="ARBA00022729"/>
    </source>
</evidence>
<sequence>MKRSLLLLALLIALLTGVRWFAPEEQPIPTHMPTSPPTPAPLPPTTPTPSATPTTDIRAVAERQLRQTRPFPTDGLVQPVIRHIHDIGSGPIVVKANAQVDGLEVFGHETNLLFDRTLEQVASSGDHPLPPVPPDRRFSLGADQALNNAFRKMGGSEPVDGWIQVDEKNGYQYYSADFSKAEYRLREPARVKTVLYPTATELTPAYAIEIRAGDFDRNTLDAHLYVVSARDGSLLFDKNQRHHRSFGYRVFAQTDGDHAPMNDPNGTQGIPNPTGAPTYPPYLPGPVTQNLITLQNGPISTADPWLPESATATIGNNADVVASVSGFALNQALENKRAPVTGPGVFDHRFNPNQGPLETPSQLNAALVQLFYTINYLHDLFYDLGFNESAGNGQASNQGRGGSDGDPIIATLSDIATDRDNASMIVGADGSSPQMLMSLWSGSTSPLLEITQPTAMTFSQVEYAKFGPSNYSVSGTLARLEDGVDPVRDGCQTPTNADALRGRIVMIHRGLCLFTEKVRFAQAAGAIGVIIIDQKGIDELFTMEGTDSAITIPSVFLFKADGEILDNQLASGATVNVKLARIQNPDINGALDNLVVAHEWGHYLTERLIGNGSGLNNNQGLSLGEGWSDFVSLLLAVRPETGEDAYRGTYAIAAYSDSNEPEKQPYYYGLRRVPYSIDFTRNALTFKHIKDSVSLPTTHPVQKSNLENSEVHNAGEIWATALWEVYAALLRDSERLSHAEARRRMIHYLVAALKLTRTDPTFTEARDAVLAVIKVADPSDHKLAKAAFARRGLGIDAVSPSRYSNNHSGVVESFDADQPISLVSATLVPNTDSCDGDAILDPGETARLSVTLRNDGKATSTPFTATFTTSADATLSNNGVISFPAIQVGNTVTGTLDVTLKSAATLELLRFVPDFEVNVSGIGADGFSWRVNHDRIAAFRQDTVSYPVHDWNTATITGQAGDVWSLSEADGVRWLTVADADHPSDLTLTSPPLRVAASGSTRMRFTHRYAFEKDSDGQWDGGVVEISVDGGPWNDLGHSFTPGYTGKIISEISALYNRPAFGGANAGYPATITETADLGATYNGHEIRVRFRVATDTLVGERGWMIRDIRFENLANLPFTAAVAHAGVCGGASQGSGRVMSGIVRGVKAGETIHLQARSTQSTVTAGVDLTGDGQDLAFSIPGLAAVDGYHLRVTSQRYWNGDWGDQIGGEPASLVYGTAAKGVDLTAGNVAGINLLVVARAESLHPDRDGDGWPDAVDTCPDLANPDQTDRDGDGIGDGCDPDNDNDGMPDAYEIAHGFNPLDASDAALDSDGDGVTNRVESQRGTDPRVFDGMTLIHLTPSVTEHPVVPGELVRIRLAHTRSDGGQRLPGKGLTFHFDGTRMAFVDWQPPVLASGTQPVVSLEADNPDLDGDPVTDQRIRVTYTGTVLGEGASLALTFRMVGDTPLNTRTPFKVSVIDPETDERFIPEPVTFVAAGLDWDIDGDGTVRPLSDGLLILRHLTGTRGSDLLTGAVDAVAPRSDPTVLDTLLIAARPLLDVDGNGVVDPWSDGVIILRHLFGFRGDALISGLADPSGCRPTGDAIEAYLKAVGVAGRTQGSPL</sequence>
<evidence type="ECO:0000256" key="13">
    <source>
        <dbReference type="SAM" id="MobiDB-lite"/>
    </source>
</evidence>
<keyword evidence="11" id="KW-0482">Metalloprotease</keyword>
<evidence type="ECO:0000256" key="9">
    <source>
        <dbReference type="ARBA" id="ARBA00022833"/>
    </source>
</evidence>
<evidence type="ECO:0000259" key="14">
    <source>
        <dbReference type="Pfam" id="PF02225"/>
    </source>
</evidence>
<dbReference type="InterPro" id="IPR046450">
    <property type="entry name" value="PA_dom_sf"/>
</dbReference>
<dbReference type="InterPro" id="IPR050371">
    <property type="entry name" value="Fungal_virulence_M36"/>
</dbReference>
<dbReference type="PANTHER" id="PTHR33478">
    <property type="entry name" value="EXTRACELLULAR METALLOPROTEINASE MEP"/>
    <property type="match status" value="1"/>
</dbReference>
<dbReference type="PANTHER" id="PTHR33478:SF1">
    <property type="entry name" value="EXTRACELLULAR METALLOPROTEINASE MEP"/>
    <property type="match status" value="1"/>
</dbReference>
<evidence type="ECO:0000313" key="15">
    <source>
        <dbReference type="EMBL" id="GAB0058422.1"/>
    </source>
</evidence>
<dbReference type="InterPro" id="IPR001842">
    <property type="entry name" value="Peptidase_M36"/>
</dbReference>
<evidence type="ECO:0000256" key="3">
    <source>
        <dbReference type="ARBA" id="ARBA00006006"/>
    </source>
</evidence>
<evidence type="ECO:0000256" key="10">
    <source>
        <dbReference type="ARBA" id="ARBA00022837"/>
    </source>
</evidence>
<evidence type="ECO:0000313" key="16">
    <source>
        <dbReference type="Proteomes" id="UP001628193"/>
    </source>
</evidence>
<evidence type="ECO:0000256" key="2">
    <source>
        <dbReference type="ARBA" id="ARBA00004613"/>
    </source>
</evidence>
<keyword evidence="8" id="KW-0378">Hydrolase</keyword>
<keyword evidence="7" id="KW-0732">Signal</keyword>
<keyword evidence="12" id="KW-0865">Zymogen</keyword>
<keyword evidence="16" id="KW-1185">Reference proteome</keyword>
<dbReference type="CDD" id="cd04818">
    <property type="entry name" value="PA_subtilisin_1"/>
    <property type="match status" value="1"/>
</dbReference>
<evidence type="ECO:0000256" key="11">
    <source>
        <dbReference type="ARBA" id="ARBA00023049"/>
    </source>
</evidence>
<keyword evidence="4" id="KW-0964">Secreted</keyword>
<feature type="domain" description="PA" evidence="14">
    <location>
        <begin position="487"/>
        <end position="565"/>
    </location>
</feature>
<dbReference type="Proteomes" id="UP001628193">
    <property type="component" value="Unassembled WGS sequence"/>
</dbReference>
<dbReference type="Gene3D" id="4.10.1080.10">
    <property type="entry name" value="TSP type-3 repeat"/>
    <property type="match status" value="1"/>
</dbReference>
<evidence type="ECO:0000256" key="5">
    <source>
        <dbReference type="ARBA" id="ARBA00022670"/>
    </source>
</evidence>
<evidence type="ECO:0000256" key="6">
    <source>
        <dbReference type="ARBA" id="ARBA00022723"/>
    </source>
</evidence>
<dbReference type="Pfam" id="PF02225">
    <property type="entry name" value="PA"/>
    <property type="match status" value="1"/>
</dbReference>
<comment type="caution">
    <text evidence="15">The sequence shown here is derived from an EMBL/GenBank/DDBJ whole genome shotgun (WGS) entry which is preliminary data.</text>
</comment>
<dbReference type="Gene3D" id="3.50.30.30">
    <property type="match status" value="1"/>
</dbReference>
<reference evidence="15 16" key="1">
    <citation type="submission" date="2024-05" db="EMBL/GenBank/DDBJ databases">
        <authorList>
            <consortium name="Candidatus Magnetaquicoccaceae bacterium FCR-1 genome sequencing consortium"/>
            <person name="Shimoshige H."/>
            <person name="Shimamura S."/>
            <person name="Taoka A."/>
            <person name="Kobayashi H."/>
            <person name="Maekawa T."/>
        </authorList>
    </citation>
    <scope>NUCLEOTIDE SEQUENCE [LARGE SCALE GENOMIC DNA]</scope>
    <source>
        <strain evidence="15 16">FCR-1</strain>
    </source>
</reference>
<reference evidence="15 16" key="2">
    <citation type="submission" date="2024-09" db="EMBL/GenBank/DDBJ databases">
        <title>Draft genome sequence of Candidatus Magnetaquicoccaceae bacterium FCR-1.</title>
        <authorList>
            <person name="Shimoshige H."/>
            <person name="Shimamura S."/>
            <person name="Taoka A."/>
            <person name="Kobayashi H."/>
            <person name="Maekawa T."/>
        </authorList>
    </citation>
    <scope>NUCLEOTIDE SEQUENCE [LARGE SCALE GENOMIC DNA]</scope>
    <source>
        <strain evidence="15 16">FCR-1</strain>
    </source>
</reference>
<dbReference type="RefSeq" id="WP_420906143.1">
    <property type="nucleotide sequence ID" value="NZ_BAAFGK010000005.1"/>
</dbReference>
<dbReference type="Gene3D" id="1.10.390.10">
    <property type="entry name" value="Neutral Protease Domain 2"/>
    <property type="match status" value="1"/>
</dbReference>
<dbReference type="Pfam" id="PF18884">
    <property type="entry name" value="TSP3_bac"/>
    <property type="match status" value="2"/>
</dbReference>
<dbReference type="InterPro" id="IPR028974">
    <property type="entry name" value="TSP_type-3_rpt"/>
</dbReference>
<accession>A0ABQ0CC11</accession>
<feature type="compositionally biased region" description="Pro residues" evidence="13">
    <location>
        <begin position="34"/>
        <end position="47"/>
    </location>
</feature>
<keyword evidence="5" id="KW-0645">Protease</keyword>
<name>A0ABQ0CC11_9PROT</name>
<evidence type="ECO:0000256" key="12">
    <source>
        <dbReference type="ARBA" id="ARBA00023145"/>
    </source>
</evidence>
<dbReference type="InterPro" id="IPR003137">
    <property type="entry name" value="PA_domain"/>
</dbReference>
<dbReference type="InterPro" id="IPR059100">
    <property type="entry name" value="TSP3_bac"/>
</dbReference>
<comment type="similarity">
    <text evidence="3">Belongs to the peptidase M36 family.</text>
</comment>
<evidence type="ECO:0000256" key="1">
    <source>
        <dbReference type="ARBA" id="ARBA00001947"/>
    </source>
</evidence>
<dbReference type="SUPFAM" id="SSF52025">
    <property type="entry name" value="PA domain"/>
    <property type="match status" value="1"/>
</dbReference>
<proteinExistence type="inferred from homology"/>
<keyword evidence="9" id="KW-0862">Zinc</keyword>
<gene>
    <name evidence="15" type="ORF">SIID45300_02771</name>
</gene>
<dbReference type="Pfam" id="PF02128">
    <property type="entry name" value="Peptidase_M36"/>
    <property type="match status" value="1"/>
</dbReference>
<comment type="cofactor">
    <cofactor evidence="1">
        <name>Zn(2+)</name>
        <dbReference type="ChEBI" id="CHEBI:29105"/>
    </cofactor>
</comment>
<comment type="subcellular location">
    <subcellularLocation>
        <location evidence="2">Secreted</location>
    </subcellularLocation>
</comment>
<feature type="region of interest" description="Disordered" evidence="13">
    <location>
        <begin position="1262"/>
        <end position="1290"/>
    </location>
</feature>
<dbReference type="SUPFAM" id="SSF55486">
    <property type="entry name" value="Metalloproteases ('zincins'), catalytic domain"/>
    <property type="match status" value="1"/>
</dbReference>
<organism evidence="15 16">
    <name type="scientific">Candidatus Magnetaquiglobus chichijimensis</name>
    <dbReference type="NCBI Taxonomy" id="3141448"/>
    <lineage>
        <taxon>Bacteria</taxon>
        <taxon>Pseudomonadati</taxon>
        <taxon>Pseudomonadota</taxon>
        <taxon>Magnetococcia</taxon>
        <taxon>Magnetococcales</taxon>
        <taxon>Candidatus Magnetaquicoccaceae</taxon>
        <taxon>Candidatus Magnetaquiglobus</taxon>
    </lineage>
</organism>
<evidence type="ECO:0000256" key="4">
    <source>
        <dbReference type="ARBA" id="ARBA00022525"/>
    </source>
</evidence>
<dbReference type="Gene3D" id="3.10.170.10">
    <property type="match status" value="1"/>
</dbReference>
<keyword evidence="10" id="KW-0106">Calcium</keyword>
<protein>
    <recommendedName>
        <fullName evidence="14">PA domain-containing protein</fullName>
    </recommendedName>
</protein>